<dbReference type="Pfam" id="PF01261">
    <property type="entry name" value="AP_endonuc_2"/>
    <property type="match status" value="1"/>
</dbReference>
<keyword evidence="1" id="KW-0456">Lyase</keyword>
<dbReference type="GO" id="GO:0046279">
    <property type="term" value="P:3,4-dihydroxybenzoate biosynthetic process"/>
    <property type="evidence" value="ECO:0007669"/>
    <property type="project" value="UniProtKB-UniRule"/>
</dbReference>
<dbReference type="InterPro" id="IPR043700">
    <property type="entry name" value="DSD"/>
</dbReference>
<keyword evidence="3" id="KW-0670">Pyruvate</keyword>
<dbReference type="Proteomes" id="UP000542742">
    <property type="component" value="Unassembled WGS sequence"/>
</dbReference>
<dbReference type="UniPathway" id="UPA00088"/>
<proteinExistence type="inferred from homology"/>
<dbReference type="SUPFAM" id="SSF54593">
    <property type="entry name" value="Glyoxalase/Bleomycin resistance protein/Dihydroxybiphenyl dioxygenase"/>
    <property type="match status" value="1"/>
</dbReference>
<keyword evidence="3" id="KW-0223">Dioxygenase</keyword>
<comment type="catalytic activity">
    <reaction evidence="1">
        <text>3-dehydroshikimate = 3,4-dihydroxybenzoate + H2O</text>
        <dbReference type="Rhea" id="RHEA:24848"/>
        <dbReference type="ChEBI" id="CHEBI:15377"/>
        <dbReference type="ChEBI" id="CHEBI:16630"/>
        <dbReference type="ChEBI" id="CHEBI:36241"/>
        <dbReference type="EC" id="4.2.1.118"/>
    </reaction>
</comment>
<dbReference type="SUPFAM" id="SSF51658">
    <property type="entry name" value="Xylose isomerase-like"/>
    <property type="match status" value="1"/>
</dbReference>
<dbReference type="InterPro" id="IPR050312">
    <property type="entry name" value="IolE/XylAMocC-like"/>
</dbReference>
<feature type="binding site" evidence="1">
    <location>
        <position position="413"/>
    </location>
    <ligand>
        <name>Mg(2+)</name>
        <dbReference type="ChEBI" id="CHEBI:18420"/>
    </ligand>
</feature>
<evidence type="ECO:0000313" key="3">
    <source>
        <dbReference type="EMBL" id="MBB4691017.1"/>
    </source>
</evidence>
<keyword evidence="4" id="KW-1185">Reference proteome</keyword>
<dbReference type="GO" id="GO:0046565">
    <property type="term" value="F:3-dehydroshikimate dehydratase activity"/>
    <property type="evidence" value="ECO:0007669"/>
    <property type="project" value="UniProtKB-UniRule"/>
</dbReference>
<keyword evidence="1" id="KW-0479">Metal-binding</keyword>
<feature type="binding site" evidence="1">
    <location>
        <position position="486"/>
    </location>
    <ligand>
        <name>Mg(2+)</name>
        <dbReference type="ChEBI" id="CHEBI:18420"/>
    </ligand>
</feature>
<keyword evidence="3" id="KW-0560">Oxidoreductase</keyword>
<feature type="binding site" evidence="1">
    <location>
        <position position="244"/>
    </location>
    <ligand>
        <name>a divalent metal cation</name>
        <dbReference type="ChEBI" id="CHEBI:60240"/>
        <note>catalytic</note>
    </ligand>
</feature>
<dbReference type="EC" id="4.2.1.118" evidence="1"/>
<name>A0A7W7CM04_9ACTN</name>
<feature type="binding site" evidence="1">
    <location>
        <position position="166"/>
    </location>
    <ligand>
        <name>a divalent metal cation</name>
        <dbReference type="ChEBI" id="CHEBI:60240"/>
        <note>catalytic</note>
    </ligand>
</feature>
<dbReference type="PANTHER" id="PTHR12110">
    <property type="entry name" value="HYDROXYPYRUVATE ISOMERASE"/>
    <property type="match status" value="1"/>
</dbReference>
<comment type="caution">
    <text evidence="3">The sequence shown here is derived from an EMBL/GenBank/DDBJ whole genome shotgun (WGS) entry which is preliminary data.</text>
</comment>
<reference evidence="3 4" key="1">
    <citation type="submission" date="2020-08" db="EMBL/GenBank/DDBJ databases">
        <title>Sequencing the genomes of 1000 actinobacteria strains.</title>
        <authorList>
            <person name="Klenk H.-P."/>
        </authorList>
    </citation>
    <scope>NUCLEOTIDE SEQUENCE [LARGE SCALE GENOMIC DNA]</scope>
    <source>
        <strain evidence="3 4">DSM 45518</strain>
    </source>
</reference>
<dbReference type="AlphaFoldDB" id="A0A7W7CM04"/>
<comment type="pathway">
    <text evidence="1">Aromatic compound metabolism; 3,4-dihydroxybenzoate biosynthesis.</text>
</comment>
<sequence length="579" mass="63540">MARTSIATVCLSGTLEDRLEAAAAAGFDAVEIFENDLIAASDSPEQIRRRVADLGLTIDLYQPFRDAEAAPPARFAAVQRRLMAKLDLMARLGTDTILVCSSVAPDTIDDDALAADQLRHLAVLAAERGMRIAYEALAWGRHVSTWEHSWEIVRRADHPALGLCLDSFHVLSRAERHTDAYEELASLPGDRIFFLQLADAPRLDMDVLQWSRHHRLFPLQGRLDLAGFTRAVLATGYAGPLSLEVFNDVFRQADPHRTAVDARRSLTALAGELTPAPRLNGIAFAELGVDADAGPELEAQLRTLGFAHTGQHRSKPVQLWEQSRARILLNAGAPTAIRAFALESDDPAASARRASELLARPLPRRRRDSEADLTAVAAPDGTEVFFVRGPAWLDDFLPTGELPTETRIFAIDHLSLAQPFDRYDEAALFYRSVLGMSDDEAGEFAAPFGLMRTLAIRNDDRSVRLSLSVPLLRRGDWAPAVPHPQHITLLTGDITQITGTVPVPANYVDDLAARGVQATTLYDEDAHGSYRQLFTPIVGRRVFFEVVQRVGGYRGYGFANDPVRMAAQRHERIASAAGG</sequence>
<accession>A0A7W7CM04</accession>
<protein>
    <recommendedName>
        <fullName evidence="1">3-dehydroshikimate dehydratase</fullName>
        <shortName evidence="1">DSD</shortName>
        <ecNumber evidence="1">4.2.1.118</ecNumber>
    </recommendedName>
</protein>
<dbReference type="Gene3D" id="3.20.20.150">
    <property type="entry name" value="Divalent-metal-dependent TIM barrel enzymes"/>
    <property type="match status" value="1"/>
</dbReference>
<dbReference type="GO" id="GO:0046872">
    <property type="term" value="F:metal ion binding"/>
    <property type="evidence" value="ECO:0007669"/>
    <property type="project" value="UniProtKB-UniRule"/>
</dbReference>
<feature type="binding site" evidence="1">
    <location>
        <position position="545"/>
    </location>
    <ligand>
        <name>Mg(2+)</name>
        <dbReference type="ChEBI" id="CHEBI:18420"/>
    </ligand>
</feature>
<comment type="function">
    <text evidence="1">Catalyzes the conversion of 3-dehydroshikimate to protocatechuate (3,4-dihydroxybenzoate), a common intermediate of quinate and shikimate degradation pathways.</text>
</comment>
<dbReference type="HAMAP" id="MF_02238">
    <property type="entry name" value="DSD"/>
    <property type="match status" value="1"/>
</dbReference>
<comment type="cofactor">
    <cofactor evidence="1">
        <name>a divalent metal cation</name>
        <dbReference type="ChEBI" id="CHEBI:60240"/>
    </cofactor>
</comment>
<evidence type="ECO:0000259" key="2">
    <source>
        <dbReference type="Pfam" id="PF01261"/>
    </source>
</evidence>
<feature type="binding site" evidence="1">
    <location>
        <position position="196"/>
    </location>
    <ligand>
        <name>a divalent metal cation</name>
        <dbReference type="ChEBI" id="CHEBI:60240"/>
        <note>catalytic</note>
    </ligand>
</feature>
<feature type="binding site" evidence="1">
    <location>
        <position position="135"/>
    </location>
    <ligand>
        <name>a divalent metal cation</name>
        <dbReference type="ChEBI" id="CHEBI:60240"/>
        <note>catalytic</note>
    </ligand>
</feature>
<dbReference type="Gene3D" id="3.10.180.10">
    <property type="entry name" value="2,3-Dihydroxybiphenyl 1,2-Dioxygenase, domain 1"/>
    <property type="match status" value="2"/>
</dbReference>
<comment type="similarity">
    <text evidence="1">Belongs to the bacterial two-domain DSD family.</text>
</comment>
<dbReference type="InterPro" id="IPR029068">
    <property type="entry name" value="Glyas_Bleomycin-R_OHBP_Dase"/>
</dbReference>
<gene>
    <name evidence="3" type="ORF">BKA14_001165</name>
</gene>
<dbReference type="RefSeq" id="WP_184949891.1">
    <property type="nucleotide sequence ID" value="NZ_BOMC01000009.1"/>
</dbReference>
<dbReference type="PANTHER" id="PTHR12110:SF21">
    <property type="entry name" value="XYLOSE ISOMERASE-LIKE TIM BARREL DOMAIN-CONTAINING PROTEIN"/>
    <property type="match status" value="1"/>
</dbReference>
<dbReference type="GO" id="GO:0051213">
    <property type="term" value="F:dioxygenase activity"/>
    <property type="evidence" value="ECO:0007669"/>
    <property type="project" value="UniProtKB-KW"/>
</dbReference>
<dbReference type="EMBL" id="JACHMF010000001">
    <property type="protein sequence ID" value="MBB4691017.1"/>
    <property type="molecule type" value="Genomic_DNA"/>
</dbReference>
<dbReference type="InterPro" id="IPR013022">
    <property type="entry name" value="Xyl_isomerase-like_TIM-brl"/>
</dbReference>
<feature type="domain" description="Xylose isomerase-like TIM barrel" evidence="2">
    <location>
        <begin position="19"/>
        <end position="266"/>
    </location>
</feature>
<organism evidence="3 4">
    <name type="scientific">Paractinoplanes abujensis</name>
    <dbReference type="NCBI Taxonomy" id="882441"/>
    <lineage>
        <taxon>Bacteria</taxon>
        <taxon>Bacillati</taxon>
        <taxon>Actinomycetota</taxon>
        <taxon>Actinomycetes</taxon>
        <taxon>Micromonosporales</taxon>
        <taxon>Micromonosporaceae</taxon>
        <taxon>Paractinoplanes</taxon>
    </lineage>
</organism>
<dbReference type="InterPro" id="IPR036237">
    <property type="entry name" value="Xyl_isomerase-like_sf"/>
</dbReference>
<evidence type="ECO:0000256" key="1">
    <source>
        <dbReference type="HAMAP-Rule" id="MF_02238"/>
    </source>
</evidence>
<evidence type="ECO:0000313" key="4">
    <source>
        <dbReference type="Proteomes" id="UP000542742"/>
    </source>
</evidence>